<dbReference type="Proteomes" id="UP000501780">
    <property type="component" value="Chromosome"/>
</dbReference>
<dbReference type="Gene3D" id="1.10.10.10">
    <property type="entry name" value="Winged helix-like DNA-binding domain superfamily/Winged helix DNA-binding domain"/>
    <property type="match status" value="1"/>
</dbReference>
<dbReference type="PANTHER" id="PTHR43133">
    <property type="entry name" value="RNA POLYMERASE ECF-TYPE SIGMA FACTO"/>
    <property type="match status" value="1"/>
</dbReference>
<protein>
    <submittedName>
        <fullName evidence="6">Sigma-70 family RNA polymerase sigma factor</fullName>
    </submittedName>
</protein>
<dbReference type="EMBL" id="CP050831">
    <property type="protein sequence ID" value="QIU94497.1"/>
    <property type="molecule type" value="Genomic_DNA"/>
</dbReference>
<dbReference type="GO" id="GO:0016987">
    <property type="term" value="F:sigma factor activity"/>
    <property type="evidence" value="ECO:0007669"/>
    <property type="project" value="UniProtKB-KW"/>
</dbReference>
<evidence type="ECO:0000313" key="7">
    <source>
        <dbReference type="Proteomes" id="UP000501780"/>
    </source>
</evidence>
<dbReference type="InterPro" id="IPR000792">
    <property type="entry name" value="Tscrpt_reg_LuxR_C"/>
</dbReference>
<accession>A0A6H0KQ32</accession>
<dbReference type="InterPro" id="IPR014284">
    <property type="entry name" value="RNA_pol_sigma-70_dom"/>
</dbReference>
<feature type="domain" description="HTH luxR-type" evidence="5">
    <location>
        <begin position="123"/>
        <end position="181"/>
    </location>
</feature>
<evidence type="ECO:0000256" key="1">
    <source>
        <dbReference type="ARBA" id="ARBA00010641"/>
    </source>
</evidence>
<keyword evidence="4" id="KW-0804">Transcription</keyword>
<evidence type="ECO:0000256" key="3">
    <source>
        <dbReference type="ARBA" id="ARBA00023082"/>
    </source>
</evidence>
<dbReference type="NCBIfam" id="TIGR02937">
    <property type="entry name" value="sigma70-ECF"/>
    <property type="match status" value="1"/>
</dbReference>
<evidence type="ECO:0000256" key="4">
    <source>
        <dbReference type="ARBA" id="ARBA00023163"/>
    </source>
</evidence>
<proteinExistence type="inferred from homology"/>
<organism evidence="6 7">
    <name type="scientific">Bacteroides faecium</name>
    <dbReference type="NCBI Taxonomy" id="2715212"/>
    <lineage>
        <taxon>Bacteria</taxon>
        <taxon>Pseudomonadati</taxon>
        <taxon>Bacteroidota</taxon>
        <taxon>Bacteroidia</taxon>
        <taxon>Bacteroidales</taxon>
        <taxon>Bacteroidaceae</taxon>
        <taxon>Bacteroides</taxon>
    </lineage>
</organism>
<dbReference type="CDD" id="cd06171">
    <property type="entry name" value="Sigma70_r4"/>
    <property type="match status" value="1"/>
</dbReference>
<dbReference type="Pfam" id="PF08281">
    <property type="entry name" value="Sigma70_r4_2"/>
    <property type="match status" value="1"/>
</dbReference>
<evidence type="ECO:0000256" key="2">
    <source>
        <dbReference type="ARBA" id="ARBA00023015"/>
    </source>
</evidence>
<dbReference type="SUPFAM" id="SSF88659">
    <property type="entry name" value="Sigma3 and sigma4 domains of RNA polymerase sigma factors"/>
    <property type="match status" value="1"/>
</dbReference>
<dbReference type="KEGG" id="bfc:BacF7301_10235"/>
<keyword evidence="2" id="KW-0805">Transcription regulation</keyword>
<reference evidence="6 7" key="1">
    <citation type="submission" date="2020-03" db="EMBL/GenBank/DDBJ databases">
        <title>Genomic analysis of Bacteroides faecium CBA7301.</title>
        <authorList>
            <person name="Kim J."/>
            <person name="Roh S.W."/>
        </authorList>
    </citation>
    <scope>NUCLEOTIDE SEQUENCE [LARGE SCALE GENOMIC DNA]</scope>
    <source>
        <strain evidence="6 7">CBA7301</strain>
    </source>
</reference>
<dbReference type="SMART" id="SM00421">
    <property type="entry name" value="HTH_LUXR"/>
    <property type="match status" value="1"/>
</dbReference>
<evidence type="ECO:0000259" key="5">
    <source>
        <dbReference type="SMART" id="SM00421"/>
    </source>
</evidence>
<dbReference type="InterPro" id="IPR013249">
    <property type="entry name" value="RNA_pol_sigma70_r4_t2"/>
</dbReference>
<dbReference type="InterPro" id="IPR036388">
    <property type="entry name" value="WH-like_DNA-bd_sf"/>
</dbReference>
<dbReference type="GO" id="GO:0003677">
    <property type="term" value="F:DNA binding"/>
    <property type="evidence" value="ECO:0007669"/>
    <property type="project" value="InterPro"/>
</dbReference>
<dbReference type="InterPro" id="IPR039425">
    <property type="entry name" value="RNA_pol_sigma-70-like"/>
</dbReference>
<comment type="similarity">
    <text evidence="1">Belongs to the sigma-70 factor family. ECF subfamily.</text>
</comment>
<keyword evidence="3" id="KW-0731">Sigma factor</keyword>
<evidence type="ECO:0000313" key="6">
    <source>
        <dbReference type="EMBL" id="QIU94497.1"/>
    </source>
</evidence>
<dbReference type="RefSeq" id="WP_167962481.1">
    <property type="nucleotide sequence ID" value="NZ_CP050831.1"/>
</dbReference>
<sequence>MFSTDDHILSKLKQGDEKALKEVVDQYYNQLCVYSVQYTDSLEVSEDIVQDFIIRLWEKKLYLTINNNLKRFLFNSVRNASVDYLRKHQPYRFVEIEEDAYITDFELNETEIEEQVRHLKHYLKQLTPQEYKVLMEIVVHNKKYKEVADELGLSVNTIKTHLSRALKFLRSRPFISLYSLFYL</sequence>
<dbReference type="InterPro" id="IPR013325">
    <property type="entry name" value="RNA_pol_sigma_r2"/>
</dbReference>
<gene>
    <name evidence="6" type="ORF">BacF7301_10235</name>
</gene>
<keyword evidence="7" id="KW-1185">Reference proteome</keyword>
<name>A0A6H0KQ32_9BACE</name>
<dbReference type="InterPro" id="IPR007627">
    <property type="entry name" value="RNA_pol_sigma70_r2"/>
</dbReference>
<dbReference type="SUPFAM" id="SSF88946">
    <property type="entry name" value="Sigma2 domain of RNA polymerase sigma factors"/>
    <property type="match status" value="1"/>
</dbReference>
<dbReference type="AlphaFoldDB" id="A0A6H0KQ32"/>
<dbReference type="Gene3D" id="1.10.1740.10">
    <property type="match status" value="1"/>
</dbReference>
<dbReference type="GO" id="GO:0006352">
    <property type="term" value="P:DNA-templated transcription initiation"/>
    <property type="evidence" value="ECO:0007669"/>
    <property type="project" value="InterPro"/>
</dbReference>
<dbReference type="PANTHER" id="PTHR43133:SF46">
    <property type="entry name" value="RNA POLYMERASE SIGMA-70 FACTOR ECF SUBFAMILY"/>
    <property type="match status" value="1"/>
</dbReference>
<dbReference type="InterPro" id="IPR013324">
    <property type="entry name" value="RNA_pol_sigma_r3/r4-like"/>
</dbReference>
<dbReference type="Pfam" id="PF04542">
    <property type="entry name" value="Sigma70_r2"/>
    <property type="match status" value="1"/>
</dbReference>